<accession>A0A0G1NC17</accession>
<dbReference type="Proteomes" id="UP000034595">
    <property type="component" value="Unassembled WGS sequence"/>
</dbReference>
<proteinExistence type="predicted"/>
<evidence type="ECO:0000313" key="2">
    <source>
        <dbReference type="Proteomes" id="UP000034595"/>
    </source>
</evidence>
<comment type="caution">
    <text evidence="1">The sequence shown here is derived from an EMBL/GenBank/DDBJ whole genome shotgun (WGS) entry which is preliminary data.</text>
</comment>
<evidence type="ECO:0000313" key="1">
    <source>
        <dbReference type="EMBL" id="KKT81724.1"/>
    </source>
</evidence>
<organism evidence="1 2">
    <name type="scientific">Candidatus Azambacteria bacterium GW2011_GWA1_44_9</name>
    <dbReference type="NCBI Taxonomy" id="1618610"/>
    <lineage>
        <taxon>Bacteria</taxon>
        <taxon>Candidatus Azamiibacteriota</taxon>
    </lineage>
</organism>
<reference evidence="1 2" key="1">
    <citation type="journal article" date="2015" name="Nature">
        <title>rRNA introns, odd ribosomes, and small enigmatic genomes across a large radiation of phyla.</title>
        <authorList>
            <person name="Brown C.T."/>
            <person name="Hug L.A."/>
            <person name="Thomas B.C."/>
            <person name="Sharon I."/>
            <person name="Castelle C.J."/>
            <person name="Singh A."/>
            <person name="Wilkins M.J."/>
            <person name="Williams K.H."/>
            <person name="Banfield J.F."/>
        </authorList>
    </citation>
    <scope>NUCLEOTIDE SEQUENCE [LARGE SCALE GENOMIC DNA]</scope>
</reference>
<dbReference type="EMBL" id="LCJQ01000006">
    <property type="protein sequence ID" value="KKT81724.1"/>
    <property type="molecule type" value="Genomic_DNA"/>
</dbReference>
<gene>
    <name evidence="1" type="ORF">UW78_C0006G0089</name>
</gene>
<sequence length="74" mass="8400">MIKDFLLKQVVKRQLKGLPESEVDRIVDIVGKNPEIFKKIGDEIKAKVKSGRSEQAAALEVMRAHQAELQKIMQ</sequence>
<protein>
    <submittedName>
        <fullName evidence="1">Uncharacterized protein</fullName>
    </submittedName>
</protein>
<name>A0A0G1NC17_9BACT</name>
<dbReference type="AlphaFoldDB" id="A0A0G1NC17"/>